<dbReference type="Proteomes" id="UP000078428">
    <property type="component" value="Unassembled WGS sequence"/>
</dbReference>
<evidence type="ECO:0000256" key="2">
    <source>
        <dbReference type="ARBA" id="ARBA00008872"/>
    </source>
</evidence>
<dbReference type="PRINTS" id="PR01179">
    <property type="entry name" value="ODADCRBXLASE"/>
</dbReference>
<keyword evidence="11" id="KW-1185">Reference proteome</keyword>
<dbReference type="STRING" id="1285242.A6A04_16720"/>
<dbReference type="GO" id="GO:0033387">
    <property type="term" value="P:putrescine biosynthetic process from arginine, via ornithine"/>
    <property type="evidence" value="ECO:0007669"/>
    <property type="project" value="TreeGrafter"/>
</dbReference>
<dbReference type="InterPro" id="IPR029066">
    <property type="entry name" value="PLP-binding_barrel"/>
</dbReference>
<comment type="similarity">
    <text evidence="2">Belongs to the Orn/Lys/Arg decarboxylase class-II family.</text>
</comment>
<dbReference type="PANTHER" id="PTHR11482">
    <property type="entry name" value="ARGININE/DIAMINOPIMELATE/ORNITHINE DECARBOXYLASE"/>
    <property type="match status" value="1"/>
</dbReference>
<dbReference type="Gene3D" id="2.40.37.10">
    <property type="entry name" value="Lyase, Ornithine Decarboxylase, Chain A, domain 1"/>
    <property type="match status" value="1"/>
</dbReference>
<comment type="caution">
    <text evidence="10">The sequence shown here is derived from an EMBL/GenBank/DDBJ whole genome shotgun (WGS) entry which is preliminary data.</text>
</comment>
<comment type="catalytic activity">
    <reaction evidence="7">
        <text>L-ornithine + H(+) = putrescine + CO2</text>
        <dbReference type="Rhea" id="RHEA:22964"/>
        <dbReference type="ChEBI" id="CHEBI:15378"/>
        <dbReference type="ChEBI" id="CHEBI:16526"/>
        <dbReference type="ChEBI" id="CHEBI:46911"/>
        <dbReference type="ChEBI" id="CHEBI:326268"/>
        <dbReference type="EC" id="4.1.1.17"/>
    </reaction>
</comment>
<evidence type="ECO:0000256" key="5">
    <source>
        <dbReference type="ARBA" id="ARBA00034115"/>
    </source>
</evidence>
<organism evidence="10 11">
    <name type="scientific">Paramagnetospirillum marisnigri</name>
    <dbReference type="NCBI Taxonomy" id="1285242"/>
    <lineage>
        <taxon>Bacteria</taxon>
        <taxon>Pseudomonadati</taxon>
        <taxon>Pseudomonadota</taxon>
        <taxon>Alphaproteobacteria</taxon>
        <taxon>Rhodospirillales</taxon>
        <taxon>Magnetospirillaceae</taxon>
        <taxon>Paramagnetospirillum</taxon>
    </lineage>
</organism>
<dbReference type="FunFam" id="3.20.20.10:FF:000008">
    <property type="entry name" value="Ornithine decarboxylase"/>
    <property type="match status" value="1"/>
</dbReference>
<evidence type="ECO:0000256" key="7">
    <source>
        <dbReference type="ARBA" id="ARBA00049127"/>
    </source>
</evidence>
<evidence type="ECO:0000256" key="8">
    <source>
        <dbReference type="PIRSR" id="PIRSR600183-50"/>
    </source>
</evidence>
<dbReference type="OrthoDB" id="9802241at2"/>
<dbReference type="RefSeq" id="WP_068491771.1">
    <property type="nucleotide sequence ID" value="NZ_LWQT01000048.1"/>
</dbReference>
<accession>A0A178MQ89</accession>
<dbReference type="SUPFAM" id="SSF51419">
    <property type="entry name" value="PLP-binding barrel"/>
    <property type="match status" value="1"/>
</dbReference>
<feature type="domain" description="Orn/DAP/Arg decarboxylase 2 N-terminal" evidence="9">
    <location>
        <begin position="25"/>
        <end position="258"/>
    </location>
</feature>
<dbReference type="SUPFAM" id="SSF50621">
    <property type="entry name" value="Alanine racemase C-terminal domain-like"/>
    <property type="match status" value="1"/>
</dbReference>
<dbReference type="Gene3D" id="3.20.20.10">
    <property type="entry name" value="Alanine racemase"/>
    <property type="match status" value="1"/>
</dbReference>
<dbReference type="InterPro" id="IPR022653">
    <property type="entry name" value="De-COase2_pyr-phos_BS"/>
</dbReference>
<keyword evidence="3 8" id="KW-0663">Pyridoxal phosphate</keyword>
<evidence type="ECO:0000259" key="9">
    <source>
        <dbReference type="Pfam" id="PF02784"/>
    </source>
</evidence>
<evidence type="ECO:0000256" key="3">
    <source>
        <dbReference type="ARBA" id="ARBA00022898"/>
    </source>
</evidence>
<dbReference type="PANTHER" id="PTHR11482:SF6">
    <property type="entry name" value="ORNITHINE DECARBOXYLASE 1-RELATED"/>
    <property type="match status" value="1"/>
</dbReference>
<name>A0A178MQ89_9PROT</name>
<reference evidence="10 11" key="1">
    <citation type="submission" date="2016-04" db="EMBL/GenBank/DDBJ databases">
        <title>Draft genome sequence of freshwater magnetotactic bacteria Magnetospirillum marisnigri SP-1 and Magnetospirillum moscoviense BB-1.</title>
        <authorList>
            <person name="Koziaeva V."/>
            <person name="Dziuba M.V."/>
            <person name="Ivanov T.M."/>
            <person name="Kuznetsov B."/>
            <person name="Grouzdev D.S."/>
        </authorList>
    </citation>
    <scope>NUCLEOTIDE SEQUENCE [LARGE SCALE GENOMIC DNA]</scope>
    <source>
        <strain evidence="10 11">SP-1</strain>
    </source>
</reference>
<dbReference type="PROSITE" id="PS00878">
    <property type="entry name" value="ODR_DC_2_1"/>
    <property type="match status" value="1"/>
</dbReference>
<proteinExistence type="inferred from homology"/>
<dbReference type="InterPro" id="IPR009006">
    <property type="entry name" value="Ala_racemase/Decarboxylase_C"/>
</dbReference>
<evidence type="ECO:0000256" key="1">
    <source>
        <dbReference type="ARBA" id="ARBA00001933"/>
    </source>
</evidence>
<dbReference type="InterPro" id="IPR022644">
    <property type="entry name" value="De-COase2_N"/>
</dbReference>
<dbReference type="PRINTS" id="PR01182">
    <property type="entry name" value="ORNDCRBXLASE"/>
</dbReference>
<feature type="modified residue" description="N6-(pyridoxal phosphate)lysine" evidence="8">
    <location>
        <position position="47"/>
    </location>
</feature>
<dbReference type="EC" id="4.1.1.17" evidence="6"/>
<feature type="active site" description="Proton donor" evidence="8">
    <location>
        <position position="324"/>
    </location>
</feature>
<dbReference type="InterPro" id="IPR002433">
    <property type="entry name" value="Orn_de-COase"/>
</dbReference>
<protein>
    <recommendedName>
        <fullName evidence="6">ornithine decarboxylase</fullName>
        <ecNumber evidence="6">4.1.1.17</ecNumber>
    </recommendedName>
</protein>
<dbReference type="InterPro" id="IPR000183">
    <property type="entry name" value="Orn/DAP/Arg_de-COase"/>
</dbReference>
<comment type="pathway">
    <text evidence="5">Amine and polyamine biosynthesis; putrescine biosynthesis via L-ornithine pathway; putrescine from L-ornithine: step 1/1.</text>
</comment>
<evidence type="ECO:0000313" key="11">
    <source>
        <dbReference type="Proteomes" id="UP000078428"/>
    </source>
</evidence>
<dbReference type="GO" id="GO:0004586">
    <property type="term" value="F:ornithine decarboxylase activity"/>
    <property type="evidence" value="ECO:0007669"/>
    <property type="project" value="UniProtKB-EC"/>
</dbReference>
<dbReference type="GO" id="GO:0005737">
    <property type="term" value="C:cytoplasm"/>
    <property type="evidence" value="ECO:0007669"/>
    <property type="project" value="TreeGrafter"/>
</dbReference>
<dbReference type="FunFam" id="2.40.37.10:FF:000004">
    <property type="entry name" value="Ornithine decarboxylase"/>
    <property type="match status" value="1"/>
</dbReference>
<sequence>MTAKIARFLEEVQPATPCLVVDLDVVRQNYEDIRHWLPVAEVFYAVKANPAPEIVALLTGLGSNFDVASPGEIDLCLAAGAAPERISFGNTIKKQRDIAYAHAKGVSLFAFDSEAELEKLAESAPGARVFCRILMTCDGAEWPLSRKFGCEVDMARDLLVRARELGLDPYGISFHVGSQQTDLSQWDIAVGKTAMLFTELAASGIELRMINLGGGLPTKYRTDIPGMDRYADAIMHAMTKHFGNNLPTMIIEPGRSMVGNSGVLEAEVVLISRKSYDEDVRWVYLDVGKFGGLAETMDEAIKYRIETPYENDETGPVALAGPTCDSADILYEKCGYRMPLSLKVGDKVRILSTGAYTSSYSAVNFNGFAPLRTYFV</sequence>
<evidence type="ECO:0000256" key="6">
    <source>
        <dbReference type="ARBA" id="ARBA00034138"/>
    </source>
</evidence>
<dbReference type="Pfam" id="PF02784">
    <property type="entry name" value="Orn_Arg_deC_N"/>
    <property type="match status" value="1"/>
</dbReference>
<dbReference type="CDD" id="cd00622">
    <property type="entry name" value="PLPDE_III_ODC"/>
    <property type="match status" value="1"/>
</dbReference>
<evidence type="ECO:0000313" key="10">
    <source>
        <dbReference type="EMBL" id="OAN51074.1"/>
    </source>
</evidence>
<evidence type="ECO:0000256" key="4">
    <source>
        <dbReference type="ARBA" id="ARBA00023239"/>
    </source>
</evidence>
<gene>
    <name evidence="10" type="ORF">A6A04_16720</name>
</gene>
<dbReference type="AlphaFoldDB" id="A0A178MQ89"/>
<dbReference type="EMBL" id="LWQT01000048">
    <property type="protein sequence ID" value="OAN51074.1"/>
    <property type="molecule type" value="Genomic_DNA"/>
</dbReference>
<keyword evidence="4" id="KW-0456">Lyase</keyword>
<comment type="cofactor">
    <cofactor evidence="1 8">
        <name>pyridoxal 5'-phosphate</name>
        <dbReference type="ChEBI" id="CHEBI:597326"/>
    </cofactor>
</comment>